<gene>
    <name evidence="13" type="ORF">CAPTEDRAFT_227207</name>
</gene>
<dbReference type="InterPro" id="IPR001734">
    <property type="entry name" value="Na/solute_symporter"/>
</dbReference>
<feature type="transmembrane region" description="Helical" evidence="12">
    <location>
        <begin position="186"/>
        <end position="205"/>
    </location>
</feature>
<dbReference type="Proteomes" id="UP000014760">
    <property type="component" value="Unassembled WGS sequence"/>
</dbReference>
<evidence type="ECO:0000256" key="12">
    <source>
        <dbReference type="SAM" id="Phobius"/>
    </source>
</evidence>
<evidence type="ECO:0000256" key="10">
    <source>
        <dbReference type="ARBA" id="ARBA00023201"/>
    </source>
</evidence>
<dbReference type="OMA" id="FLACTIW"/>
<keyword evidence="7" id="KW-0915">Sodium</keyword>
<evidence type="ECO:0000256" key="9">
    <source>
        <dbReference type="ARBA" id="ARBA00023136"/>
    </source>
</evidence>
<feature type="transmembrane region" description="Helical" evidence="12">
    <location>
        <begin position="405"/>
        <end position="424"/>
    </location>
</feature>
<feature type="transmembrane region" description="Helical" evidence="12">
    <location>
        <begin position="525"/>
        <end position="547"/>
    </location>
</feature>
<keyword evidence="6 12" id="KW-1133">Transmembrane helix</keyword>
<dbReference type="EMBL" id="KB312171">
    <property type="protein sequence ID" value="ELT87736.1"/>
    <property type="molecule type" value="Genomic_DNA"/>
</dbReference>
<organism evidence="13">
    <name type="scientific">Capitella teleta</name>
    <name type="common">Polychaete worm</name>
    <dbReference type="NCBI Taxonomy" id="283909"/>
    <lineage>
        <taxon>Eukaryota</taxon>
        <taxon>Metazoa</taxon>
        <taxon>Spiralia</taxon>
        <taxon>Lophotrochozoa</taxon>
        <taxon>Annelida</taxon>
        <taxon>Polychaeta</taxon>
        <taxon>Sedentaria</taxon>
        <taxon>Scolecida</taxon>
        <taxon>Capitellidae</taxon>
        <taxon>Capitella</taxon>
    </lineage>
</organism>
<comment type="similarity">
    <text evidence="2 11">Belongs to the sodium:solute symporter (SSF) (TC 2.A.21) family.</text>
</comment>
<dbReference type="GO" id="GO:0015293">
    <property type="term" value="F:symporter activity"/>
    <property type="evidence" value="ECO:0007669"/>
    <property type="project" value="TreeGrafter"/>
</dbReference>
<feature type="transmembrane region" description="Helical" evidence="12">
    <location>
        <begin position="156"/>
        <end position="174"/>
    </location>
</feature>
<evidence type="ECO:0000256" key="8">
    <source>
        <dbReference type="ARBA" id="ARBA00023065"/>
    </source>
</evidence>
<dbReference type="PANTHER" id="PTHR42985">
    <property type="entry name" value="SODIUM-COUPLED MONOCARBOXYLATE TRANSPORTER"/>
    <property type="match status" value="1"/>
</dbReference>
<keyword evidence="10" id="KW-0739">Sodium transport</keyword>
<reference evidence="13 15" key="2">
    <citation type="journal article" date="2013" name="Nature">
        <title>Insights into bilaterian evolution from three spiralian genomes.</title>
        <authorList>
            <person name="Simakov O."/>
            <person name="Marletaz F."/>
            <person name="Cho S.J."/>
            <person name="Edsinger-Gonzales E."/>
            <person name="Havlak P."/>
            <person name="Hellsten U."/>
            <person name="Kuo D.H."/>
            <person name="Larsson T."/>
            <person name="Lv J."/>
            <person name="Arendt D."/>
            <person name="Savage R."/>
            <person name="Osoegawa K."/>
            <person name="de Jong P."/>
            <person name="Grimwood J."/>
            <person name="Chapman J.A."/>
            <person name="Shapiro H."/>
            <person name="Aerts A."/>
            <person name="Otillar R.P."/>
            <person name="Terry A.Y."/>
            <person name="Boore J.L."/>
            <person name="Grigoriev I.V."/>
            <person name="Lindberg D.R."/>
            <person name="Seaver E.C."/>
            <person name="Weisblat D.A."/>
            <person name="Putnam N.H."/>
            <person name="Rokhsar D.S."/>
        </authorList>
    </citation>
    <scope>NUCLEOTIDE SEQUENCE</scope>
    <source>
        <strain evidence="13 15">I ESC-2004</strain>
    </source>
</reference>
<dbReference type="Pfam" id="PF00474">
    <property type="entry name" value="SSF"/>
    <property type="match status" value="1"/>
</dbReference>
<dbReference type="PROSITE" id="PS50283">
    <property type="entry name" value="NA_SOLUT_SYMP_3"/>
    <property type="match status" value="1"/>
</dbReference>
<keyword evidence="4" id="KW-1003">Cell membrane</keyword>
<evidence type="ECO:0000256" key="5">
    <source>
        <dbReference type="ARBA" id="ARBA00022692"/>
    </source>
</evidence>
<feature type="transmembrane region" description="Helical" evidence="12">
    <location>
        <begin position="6"/>
        <end position="28"/>
    </location>
</feature>
<evidence type="ECO:0000313" key="13">
    <source>
        <dbReference type="EMBL" id="ELT87736.1"/>
    </source>
</evidence>
<evidence type="ECO:0000313" key="14">
    <source>
        <dbReference type="EnsemblMetazoa" id="CapteP227207"/>
    </source>
</evidence>
<dbReference type="InterPro" id="IPR038377">
    <property type="entry name" value="Na/Glc_symporter_sf"/>
</dbReference>
<dbReference type="NCBIfam" id="TIGR00813">
    <property type="entry name" value="sss"/>
    <property type="match status" value="1"/>
</dbReference>
<dbReference type="EMBL" id="AMQN01003572">
    <property type="status" value="NOT_ANNOTATED_CDS"/>
    <property type="molecule type" value="Genomic_DNA"/>
</dbReference>
<comment type="subcellular location">
    <subcellularLocation>
        <location evidence="1">Cell membrane</location>
        <topology evidence="1">Multi-pass membrane protein</topology>
    </subcellularLocation>
</comment>
<feature type="transmembrane region" description="Helical" evidence="12">
    <location>
        <begin position="461"/>
        <end position="482"/>
    </location>
</feature>
<accession>R7T4J9</accession>
<dbReference type="AlphaFoldDB" id="R7T4J9"/>
<dbReference type="HOGENOM" id="CLU_018808_11_1_1"/>
<keyword evidence="15" id="KW-1185">Reference proteome</keyword>
<name>R7T4J9_CAPTE</name>
<feature type="transmembrane region" description="Helical" evidence="12">
    <location>
        <begin position="296"/>
        <end position="321"/>
    </location>
</feature>
<keyword evidence="5 12" id="KW-0812">Transmembrane</keyword>
<feature type="transmembrane region" description="Helical" evidence="12">
    <location>
        <begin position="122"/>
        <end position="144"/>
    </location>
</feature>
<evidence type="ECO:0000256" key="6">
    <source>
        <dbReference type="ARBA" id="ARBA00022989"/>
    </source>
</evidence>
<dbReference type="GO" id="GO:0006814">
    <property type="term" value="P:sodium ion transport"/>
    <property type="evidence" value="ECO:0007669"/>
    <property type="project" value="UniProtKB-KW"/>
</dbReference>
<evidence type="ECO:0000256" key="1">
    <source>
        <dbReference type="ARBA" id="ARBA00004651"/>
    </source>
</evidence>
<keyword evidence="9 12" id="KW-0472">Membrane</keyword>
<evidence type="ECO:0000256" key="11">
    <source>
        <dbReference type="RuleBase" id="RU362091"/>
    </source>
</evidence>
<reference evidence="15" key="1">
    <citation type="submission" date="2012-12" db="EMBL/GenBank/DDBJ databases">
        <authorList>
            <person name="Hellsten U."/>
            <person name="Grimwood J."/>
            <person name="Chapman J.A."/>
            <person name="Shapiro H."/>
            <person name="Aerts A."/>
            <person name="Otillar R.P."/>
            <person name="Terry A.Y."/>
            <person name="Boore J.L."/>
            <person name="Simakov O."/>
            <person name="Marletaz F."/>
            <person name="Cho S.-J."/>
            <person name="Edsinger-Gonzales E."/>
            <person name="Havlak P."/>
            <person name="Kuo D.-H."/>
            <person name="Larsson T."/>
            <person name="Lv J."/>
            <person name="Arendt D."/>
            <person name="Savage R."/>
            <person name="Osoegawa K."/>
            <person name="de Jong P."/>
            <person name="Lindberg D.R."/>
            <person name="Seaver E.C."/>
            <person name="Weisblat D.A."/>
            <person name="Putnam N.H."/>
            <person name="Grigoriev I.V."/>
            <person name="Rokhsar D.S."/>
        </authorList>
    </citation>
    <scope>NUCLEOTIDE SEQUENCE</scope>
    <source>
        <strain evidence="15">I ESC-2004</strain>
    </source>
</reference>
<protein>
    <recommendedName>
        <fullName evidence="16">Sodium-dependent multivitamin transporter</fullName>
    </recommendedName>
</protein>
<dbReference type="GO" id="GO:0005886">
    <property type="term" value="C:plasma membrane"/>
    <property type="evidence" value="ECO:0007669"/>
    <property type="project" value="UniProtKB-SubCell"/>
</dbReference>
<evidence type="ECO:0000256" key="4">
    <source>
        <dbReference type="ARBA" id="ARBA00022475"/>
    </source>
</evidence>
<feature type="transmembrane region" description="Helical" evidence="12">
    <location>
        <begin position="79"/>
        <end position="102"/>
    </location>
</feature>
<dbReference type="EnsemblMetazoa" id="CapteT227207">
    <property type="protein sequence ID" value="CapteP227207"/>
    <property type="gene ID" value="CapteG227207"/>
</dbReference>
<evidence type="ECO:0000256" key="7">
    <source>
        <dbReference type="ARBA" id="ARBA00023053"/>
    </source>
</evidence>
<feature type="transmembrane region" description="Helical" evidence="12">
    <location>
        <begin position="48"/>
        <end position="67"/>
    </location>
</feature>
<keyword evidence="8" id="KW-0406">Ion transport</keyword>
<dbReference type="STRING" id="283909.R7T4J9"/>
<dbReference type="PANTHER" id="PTHR42985:SF40">
    <property type="entry name" value="LD47995P-RELATED"/>
    <property type="match status" value="1"/>
</dbReference>
<reference evidence="14" key="3">
    <citation type="submission" date="2015-06" db="UniProtKB">
        <authorList>
            <consortium name="EnsemblMetazoa"/>
        </authorList>
    </citation>
    <scope>IDENTIFICATION</scope>
</reference>
<evidence type="ECO:0000256" key="2">
    <source>
        <dbReference type="ARBA" id="ARBA00006434"/>
    </source>
</evidence>
<feature type="transmembrane region" description="Helical" evidence="12">
    <location>
        <begin position="256"/>
        <end position="275"/>
    </location>
</feature>
<evidence type="ECO:0008006" key="16">
    <source>
        <dbReference type="Google" id="ProtNLM"/>
    </source>
</evidence>
<keyword evidence="3" id="KW-0813">Transport</keyword>
<proteinExistence type="inferred from homology"/>
<dbReference type="OrthoDB" id="6132759at2759"/>
<feature type="transmembrane region" description="Helical" evidence="12">
    <location>
        <begin position="430"/>
        <end position="449"/>
    </location>
</feature>
<evidence type="ECO:0000256" key="3">
    <source>
        <dbReference type="ARBA" id="ARBA00022448"/>
    </source>
</evidence>
<dbReference type="InterPro" id="IPR051163">
    <property type="entry name" value="Sodium:Solute_Symporter_SSF"/>
</dbReference>
<sequence length="613" mass="66834">MTALHWADYLIFTFFLLASLAIGVYHAFSGNKQRTTQEFIMADRNLKVLPTVLSLLVSFQSALMILGNSAEVYSYGTQEWFGCLIGFTLAILLAERLFVPWIFPLKLTSVYEYLQLRYSSRLVRIVGALLGIASGLLYIGPAMYAPSLALEAATGFPTQVSIPIMAVVATTYTAMGGMRAVIWTDVFQAGIMLCGILAVLVKVIMENYLVKRIHYKQLQYSQGSIEVGGLSEAFHYAQLEGRVLGFSASADPRERLTIWGLVFGWSVTWAFIYGLQQASTQRYSATESLRDARLSLLLNIPCLIIMVCLAFTNGIIVTAYFAKEGCDPVLNGDIDSSNKILPHFVKIVFASSHGFSGLFLATLYSGALSSVSSSLSGCAANAWEDVLKHYLVNMSDFKAAILNKFMVVVFGFIGAAVAFLAALMPGPVTQVALSFGGATCGPLYGMFILGGISDSANWQGALLGCSVGAAISLWIVMGSQSIPSFSPTLPPLNSDKCPMYNGTSTNTTSLDTSLHGIQNMYAVSFLWYTLIGFVITLSVGWVASRIFNIADHQNKAKRIDARLRLPWKAMFTFATMPPLGNDDVSCYDFKDVKRTPEENDVVLIKDTQETSAI</sequence>
<dbReference type="Gene3D" id="1.20.1730.10">
    <property type="entry name" value="Sodium/glucose cotransporter"/>
    <property type="match status" value="1"/>
</dbReference>
<evidence type="ECO:0000313" key="15">
    <source>
        <dbReference type="Proteomes" id="UP000014760"/>
    </source>
</evidence>